<dbReference type="InterPro" id="IPR036412">
    <property type="entry name" value="HAD-like_sf"/>
</dbReference>
<dbReference type="InterPro" id="IPR059000">
    <property type="entry name" value="ATPase_P-type_domA"/>
</dbReference>
<feature type="transmembrane region" description="Helical" evidence="9">
    <location>
        <begin position="558"/>
        <end position="577"/>
    </location>
</feature>
<proteinExistence type="inferred from homology"/>
<dbReference type="NCBIfam" id="TIGR01494">
    <property type="entry name" value="ATPase_P-type"/>
    <property type="match status" value="1"/>
</dbReference>
<name>A0A0R1X1Z1_9LACO</name>
<feature type="transmembrane region" description="Helical" evidence="9">
    <location>
        <begin position="35"/>
        <end position="53"/>
    </location>
</feature>
<dbReference type="InterPro" id="IPR023214">
    <property type="entry name" value="HAD_sf"/>
</dbReference>
<dbReference type="EC" id="7.2.2.21" evidence="7"/>
<keyword evidence="5 9" id="KW-1133">Transmembrane helix</keyword>
<evidence type="ECO:0000256" key="2">
    <source>
        <dbReference type="ARBA" id="ARBA00006024"/>
    </source>
</evidence>
<dbReference type="GO" id="GO:0046872">
    <property type="term" value="F:metal ion binding"/>
    <property type="evidence" value="ECO:0007669"/>
    <property type="project" value="UniProtKB-KW"/>
</dbReference>
<dbReference type="OrthoDB" id="9813266at2"/>
<dbReference type="EMBL" id="AZFW01000146">
    <property type="protein sequence ID" value="KRM24097.1"/>
    <property type="molecule type" value="Genomic_DNA"/>
</dbReference>
<dbReference type="PANTHER" id="PTHR48085">
    <property type="entry name" value="CADMIUM/ZINC-TRANSPORTING ATPASE HMA2-RELATED"/>
    <property type="match status" value="1"/>
</dbReference>
<comment type="subcellular location">
    <subcellularLocation>
        <location evidence="9">Cell membrane</location>
    </subcellularLocation>
    <subcellularLocation>
        <location evidence="1">Membrane</location>
        <topology evidence="1">Multi-pass membrane protein</topology>
    </subcellularLocation>
</comment>
<dbReference type="GO" id="GO:0005524">
    <property type="term" value="F:ATP binding"/>
    <property type="evidence" value="ECO:0007669"/>
    <property type="project" value="UniProtKB-UniRule"/>
</dbReference>
<dbReference type="GO" id="GO:0005886">
    <property type="term" value="C:plasma membrane"/>
    <property type="evidence" value="ECO:0007669"/>
    <property type="project" value="UniProtKB-SubCell"/>
</dbReference>
<comment type="caution">
    <text evidence="11">The sequence shown here is derived from an EMBL/GenBank/DDBJ whole genome shotgun (WGS) entry which is preliminary data.</text>
</comment>
<keyword evidence="9" id="KW-0479">Metal-binding</keyword>
<dbReference type="InterPro" id="IPR027256">
    <property type="entry name" value="P-typ_ATPase_IB"/>
</dbReference>
<feature type="transmembrane region" description="Helical" evidence="9">
    <location>
        <begin position="255"/>
        <end position="281"/>
    </location>
</feature>
<dbReference type="PROSITE" id="PS01229">
    <property type="entry name" value="COF_2"/>
    <property type="match status" value="1"/>
</dbReference>
<evidence type="ECO:0000313" key="12">
    <source>
        <dbReference type="Proteomes" id="UP000050949"/>
    </source>
</evidence>
<gene>
    <name evidence="11" type="ORF">FC91_GL001494</name>
</gene>
<evidence type="ECO:0000256" key="1">
    <source>
        <dbReference type="ARBA" id="ARBA00004141"/>
    </source>
</evidence>
<protein>
    <recommendedName>
        <fullName evidence="7">Cd(2+)-exporting ATPase</fullName>
        <ecNumber evidence="7">7.2.2.21</ecNumber>
    </recommendedName>
</protein>
<evidence type="ECO:0000256" key="8">
    <source>
        <dbReference type="ARBA" id="ARBA00049338"/>
    </source>
</evidence>
<keyword evidence="6 9" id="KW-0472">Membrane</keyword>
<evidence type="ECO:0000256" key="4">
    <source>
        <dbReference type="ARBA" id="ARBA00022692"/>
    </source>
</evidence>
<dbReference type="InterPro" id="IPR023299">
    <property type="entry name" value="ATPase_P-typ_cyto_dom_N"/>
</dbReference>
<accession>A0A0R1X1Z1</accession>
<dbReference type="SUPFAM" id="SSF56784">
    <property type="entry name" value="HAD-like"/>
    <property type="match status" value="1"/>
</dbReference>
<dbReference type="CDD" id="cd02079">
    <property type="entry name" value="P-type_ATPase_HM"/>
    <property type="match status" value="1"/>
</dbReference>
<feature type="transmembrane region" description="Helical" evidence="9">
    <location>
        <begin position="231"/>
        <end position="249"/>
    </location>
</feature>
<dbReference type="Gene3D" id="2.70.150.10">
    <property type="entry name" value="Calcium-transporting ATPase, cytoplasmic transduction domain A"/>
    <property type="match status" value="1"/>
</dbReference>
<feature type="transmembrane region" description="Helical" evidence="9">
    <location>
        <begin position="60"/>
        <end position="78"/>
    </location>
</feature>
<keyword evidence="9" id="KW-1003">Cell membrane</keyword>
<comment type="similarity">
    <text evidence="2 9">Belongs to the cation transport ATPase (P-type) (TC 3.A.3) family. Type IB subfamily.</text>
</comment>
<dbReference type="SUPFAM" id="SSF81653">
    <property type="entry name" value="Calcium ATPase, transduction domain A"/>
    <property type="match status" value="1"/>
</dbReference>
<dbReference type="InterPro" id="IPR008250">
    <property type="entry name" value="ATPase_P-typ_transduc_dom_A_sf"/>
</dbReference>
<evidence type="ECO:0000256" key="9">
    <source>
        <dbReference type="RuleBase" id="RU362081"/>
    </source>
</evidence>
<evidence type="ECO:0000256" key="5">
    <source>
        <dbReference type="ARBA" id="ARBA00022989"/>
    </source>
</evidence>
<dbReference type="eggNOG" id="COG2217">
    <property type="taxonomic scope" value="Bacteria"/>
</dbReference>
<keyword evidence="9" id="KW-0547">Nucleotide-binding</keyword>
<dbReference type="PRINTS" id="PR00119">
    <property type="entry name" value="CATATPASE"/>
</dbReference>
<dbReference type="Proteomes" id="UP000050949">
    <property type="component" value="Unassembled WGS sequence"/>
</dbReference>
<dbReference type="Pfam" id="PF00122">
    <property type="entry name" value="E1-E2_ATPase"/>
    <property type="match status" value="1"/>
</dbReference>
<dbReference type="InterPro" id="IPR051014">
    <property type="entry name" value="Cation_Transport_ATPase_IB"/>
</dbReference>
<dbReference type="Gene3D" id="3.40.1110.10">
    <property type="entry name" value="Calcium-transporting ATPase, cytoplasmic domain N"/>
    <property type="match status" value="1"/>
</dbReference>
<dbReference type="PROSITE" id="PS00154">
    <property type="entry name" value="ATPASE_E1_E2"/>
    <property type="match status" value="1"/>
</dbReference>
<dbReference type="RefSeq" id="WP_035440283.1">
    <property type="nucleotide sequence ID" value="NZ_AUEH01000020.1"/>
</dbReference>
<feature type="domain" description="P-type ATPase A" evidence="10">
    <location>
        <begin position="115"/>
        <end position="215"/>
    </location>
</feature>
<keyword evidence="4 9" id="KW-0812">Transmembrane</keyword>
<dbReference type="AlphaFoldDB" id="A0A0R1X1Z1"/>
<dbReference type="GO" id="GO:0016887">
    <property type="term" value="F:ATP hydrolysis activity"/>
    <property type="evidence" value="ECO:0007669"/>
    <property type="project" value="InterPro"/>
</dbReference>
<dbReference type="PATRIC" id="fig|1122147.4.peg.1549"/>
<evidence type="ECO:0000256" key="6">
    <source>
        <dbReference type="ARBA" id="ARBA00023136"/>
    </source>
</evidence>
<keyword evidence="3" id="KW-0104">Cadmium</keyword>
<sequence length="629" mass="65313">MFVQQHKYQLMVAGGGATVLGLAASQWLAGPVGAILLILGTLLAGAPIAWNALAALRVKVISIELLVTIAVVGALIIGEYNEGAIVTFLFLFGDWLESKSLAKTRSAIEDLATALPATVKKINADGSQIDTAVTNLAVGDTIQLAPGTTAPVDGQVIGGTGLLDESRITGEPEERRKTAGDPVYSGSTVTNGSLQVQVSQVGDDTVYGQIIELVEDAQDAQSPVASFIQRFAKWYTPLVLLISLTVGLITRDTRLAITILVLGCPGALVIGAPVTNVVGIGTGAKQGLLLKGGDVASALNQIDTLVFDKTGTLTAGRTSVQHVDWFVDPADRKQWLGHIAAAEKQSSHPLSQALITYADQHDAAADAAASEAPQVVAGQGLTVSTLAIGNAQLMTSRGVSLPALPASTASLVYVAAGTDLIARFAITDPVRPQARETMAALRKQGIQHLIMLSGDTPAAAQRIGNQIGLDEAKGGLLPADKAAYIKQLQAHSQHVAFVGDGINDSPSLAQADVGIAMGSGTDVAMDTADVILMNNALPALNRLFTLARRMTRNVTENIALAVGTVALLLLGLIAGLVTMGSGMLVHEASILLVIANALRLRRIPQKKAANLTPVNFSNAVVPDNNHESH</sequence>
<comment type="catalytic activity">
    <reaction evidence="8">
        <text>Cd(2+)(in) + ATP + H2O = Cd(2+)(out) + ADP + phosphate + H(+)</text>
        <dbReference type="Rhea" id="RHEA:12132"/>
        <dbReference type="ChEBI" id="CHEBI:15377"/>
        <dbReference type="ChEBI" id="CHEBI:15378"/>
        <dbReference type="ChEBI" id="CHEBI:30616"/>
        <dbReference type="ChEBI" id="CHEBI:43474"/>
        <dbReference type="ChEBI" id="CHEBI:48775"/>
        <dbReference type="ChEBI" id="CHEBI:456216"/>
        <dbReference type="EC" id="7.2.2.21"/>
    </reaction>
</comment>
<dbReference type="NCBIfam" id="TIGR01525">
    <property type="entry name" value="ATPase-IB_hvy"/>
    <property type="match status" value="1"/>
</dbReference>
<dbReference type="InterPro" id="IPR001757">
    <property type="entry name" value="P_typ_ATPase"/>
</dbReference>
<evidence type="ECO:0000256" key="7">
    <source>
        <dbReference type="ARBA" id="ARBA00039103"/>
    </source>
</evidence>
<dbReference type="InterPro" id="IPR018303">
    <property type="entry name" value="ATPase_P-typ_P_site"/>
</dbReference>
<dbReference type="PANTHER" id="PTHR48085:SF5">
    <property type="entry name" value="CADMIUM_ZINC-TRANSPORTING ATPASE HMA4-RELATED"/>
    <property type="match status" value="1"/>
</dbReference>
<feature type="transmembrane region" description="Helical" evidence="9">
    <location>
        <begin position="583"/>
        <end position="600"/>
    </location>
</feature>
<dbReference type="GO" id="GO:0008551">
    <property type="term" value="F:P-type cadmium transporter activity"/>
    <property type="evidence" value="ECO:0007669"/>
    <property type="project" value="UniProtKB-EC"/>
</dbReference>
<keyword evidence="9" id="KW-0067">ATP-binding</keyword>
<evidence type="ECO:0000313" key="11">
    <source>
        <dbReference type="EMBL" id="KRM24097.1"/>
    </source>
</evidence>
<evidence type="ECO:0000259" key="10">
    <source>
        <dbReference type="Pfam" id="PF00122"/>
    </source>
</evidence>
<evidence type="ECO:0000256" key="3">
    <source>
        <dbReference type="ARBA" id="ARBA00022539"/>
    </source>
</evidence>
<reference evidence="11 12" key="1">
    <citation type="journal article" date="2015" name="Genome Announc.">
        <title>Expanding the biotechnology potential of lactobacilli through comparative genomics of 213 strains and associated genera.</title>
        <authorList>
            <person name="Sun Z."/>
            <person name="Harris H.M."/>
            <person name="McCann A."/>
            <person name="Guo C."/>
            <person name="Argimon S."/>
            <person name="Zhang W."/>
            <person name="Yang X."/>
            <person name="Jeffery I.B."/>
            <person name="Cooney J.C."/>
            <person name="Kagawa T.F."/>
            <person name="Liu W."/>
            <person name="Song Y."/>
            <person name="Salvetti E."/>
            <person name="Wrobel A."/>
            <person name="Rasinkangas P."/>
            <person name="Parkhill J."/>
            <person name="Rea M.C."/>
            <person name="O'Sullivan O."/>
            <person name="Ritari J."/>
            <person name="Douillard F.P."/>
            <person name="Paul Ross R."/>
            <person name="Yang R."/>
            <person name="Briner A.E."/>
            <person name="Felis G.E."/>
            <person name="de Vos W.M."/>
            <person name="Barrangou R."/>
            <person name="Klaenhammer T.R."/>
            <person name="Caufield P.W."/>
            <person name="Cui Y."/>
            <person name="Zhang H."/>
            <person name="O'Toole P.W."/>
        </authorList>
    </citation>
    <scope>NUCLEOTIDE SEQUENCE [LARGE SCALE GENOMIC DNA]</scope>
    <source>
        <strain evidence="11 12">DSM 16991</strain>
    </source>
</reference>
<organism evidence="11 12">
    <name type="scientific">Schleiferilactobacillus harbinensis DSM 16991</name>
    <dbReference type="NCBI Taxonomy" id="1122147"/>
    <lineage>
        <taxon>Bacteria</taxon>
        <taxon>Bacillati</taxon>
        <taxon>Bacillota</taxon>
        <taxon>Bacilli</taxon>
        <taxon>Lactobacillales</taxon>
        <taxon>Lactobacillaceae</taxon>
        <taxon>Schleiferilactobacillus</taxon>
    </lineage>
</organism>
<dbReference type="Gene3D" id="3.40.50.1000">
    <property type="entry name" value="HAD superfamily/HAD-like"/>
    <property type="match status" value="1"/>
</dbReference>
<dbReference type="Pfam" id="PF00702">
    <property type="entry name" value="Hydrolase"/>
    <property type="match status" value="1"/>
</dbReference>